<sequence>MFDWAKFRTAKGGIKTNTVFETVRELELPKDTDQNILKGWDYNPL</sequence>
<proteinExistence type="predicted"/>
<evidence type="ECO:0000313" key="1">
    <source>
        <dbReference type="EMBL" id="VAW16739.1"/>
    </source>
</evidence>
<dbReference type="AlphaFoldDB" id="A0A3B0TXA6"/>
<gene>
    <name evidence="1" type="ORF">MNBD_BACTEROID03-23</name>
</gene>
<protein>
    <submittedName>
        <fullName evidence="1">Transposase, GSU2180 family</fullName>
    </submittedName>
</protein>
<dbReference type="EMBL" id="UOEL01000135">
    <property type="protein sequence ID" value="VAW16739.1"/>
    <property type="molecule type" value="Genomic_DNA"/>
</dbReference>
<accession>A0A3B0TXA6</accession>
<organism evidence="1">
    <name type="scientific">hydrothermal vent metagenome</name>
    <dbReference type="NCBI Taxonomy" id="652676"/>
    <lineage>
        <taxon>unclassified sequences</taxon>
        <taxon>metagenomes</taxon>
        <taxon>ecological metagenomes</taxon>
    </lineage>
</organism>
<reference evidence="1" key="1">
    <citation type="submission" date="2018-06" db="EMBL/GenBank/DDBJ databases">
        <authorList>
            <person name="Zhirakovskaya E."/>
        </authorList>
    </citation>
    <scope>NUCLEOTIDE SEQUENCE</scope>
</reference>
<name>A0A3B0TXA6_9ZZZZ</name>